<dbReference type="GO" id="GO:0016811">
    <property type="term" value="F:hydrolase activity, acting on carbon-nitrogen (but not peptide) bonds, in linear amides"/>
    <property type="evidence" value="ECO:0007669"/>
    <property type="project" value="InterPro"/>
</dbReference>
<evidence type="ECO:0000256" key="1">
    <source>
        <dbReference type="ARBA" id="ARBA00022801"/>
    </source>
</evidence>
<name>A0A8H7VXQ2_9HELO</name>
<dbReference type="EMBL" id="JAFJYH010000638">
    <property type="protein sequence ID" value="KAG4410621.1"/>
    <property type="molecule type" value="Genomic_DNA"/>
</dbReference>
<accession>A0A8H7VXQ2</accession>
<dbReference type="InterPro" id="IPR045254">
    <property type="entry name" value="Nit1/2_C-N_Hydrolase"/>
</dbReference>
<dbReference type="PROSITE" id="PS50263">
    <property type="entry name" value="CN_HYDROLASE"/>
    <property type="match status" value="1"/>
</dbReference>
<dbReference type="Gene3D" id="3.60.110.10">
    <property type="entry name" value="Carbon-nitrogen hydrolase"/>
    <property type="match status" value="1"/>
</dbReference>
<dbReference type="Pfam" id="PF00795">
    <property type="entry name" value="CN_hydrolase"/>
    <property type="match status" value="1"/>
</dbReference>
<dbReference type="OrthoDB" id="10250282at2759"/>
<dbReference type="InterPro" id="IPR036526">
    <property type="entry name" value="C-N_Hydrolase_sf"/>
</dbReference>
<feature type="domain" description="CN hydrolase" evidence="2">
    <location>
        <begin position="5"/>
        <end position="257"/>
    </location>
</feature>
<dbReference type="SUPFAM" id="SSF56317">
    <property type="entry name" value="Carbon-nitrogen hydrolase"/>
    <property type="match status" value="1"/>
</dbReference>
<evidence type="ECO:0000259" key="2">
    <source>
        <dbReference type="PROSITE" id="PS50263"/>
    </source>
</evidence>
<gene>
    <name evidence="3" type="ORF">IFR04_016241</name>
</gene>
<dbReference type="PANTHER" id="PTHR23088:SF27">
    <property type="entry name" value="DEAMINATED GLUTATHIONE AMIDASE"/>
    <property type="match status" value="1"/>
</dbReference>
<protein>
    <recommendedName>
        <fullName evidence="2">CN hydrolase domain-containing protein</fullName>
    </recommendedName>
</protein>
<keyword evidence="4" id="KW-1185">Reference proteome</keyword>
<organism evidence="3 4">
    <name type="scientific">Cadophora malorum</name>
    <dbReference type="NCBI Taxonomy" id="108018"/>
    <lineage>
        <taxon>Eukaryota</taxon>
        <taxon>Fungi</taxon>
        <taxon>Dikarya</taxon>
        <taxon>Ascomycota</taxon>
        <taxon>Pezizomycotina</taxon>
        <taxon>Leotiomycetes</taxon>
        <taxon>Helotiales</taxon>
        <taxon>Ploettnerulaceae</taxon>
        <taxon>Cadophora</taxon>
    </lineage>
</organism>
<proteinExistence type="predicted"/>
<evidence type="ECO:0000313" key="4">
    <source>
        <dbReference type="Proteomes" id="UP000664132"/>
    </source>
</evidence>
<dbReference type="InterPro" id="IPR003010">
    <property type="entry name" value="C-N_Hydrolase"/>
</dbReference>
<comment type="caution">
    <text evidence="3">The sequence shown here is derived from an EMBL/GenBank/DDBJ whole genome shotgun (WGS) entry which is preliminary data.</text>
</comment>
<dbReference type="CDD" id="cd07572">
    <property type="entry name" value="nit"/>
    <property type="match status" value="1"/>
</dbReference>
<dbReference type="Proteomes" id="UP000664132">
    <property type="component" value="Unassembled WGS sequence"/>
</dbReference>
<dbReference type="PANTHER" id="PTHR23088">
    <property type="entry name" value="NITRILASE-RELATED"/>
    <property type="match status" value="1"/>
</dbReference>
<evidence type="ECO:0000313" key="3">
    <source>
        <dbReference type="EMBL" id="KAG4410621.1"/>
    </source>
</evidence>
<keyword evidence="1" id="KW-0378">Hydrolase</keyword>
<dbReference type="AlphaFoldDB" id="A0A8H7VXQ2"/>
<reference evidence="3" key="1">
    <citation type="submission" date="2021-02" db="EMBL/GenBank/DDBJ databases">
        <title>Genome sequence Cadophora malorum strain M34.</title>
        <authorList>
            <person name="Stefanovic E."/>
            <person name="Vu D."/>
            <person name="Scully C."/>
            <person name="Dijksterhuis J."/>
            <person name="Roader J."/>
            <person name="Houbraken J."/>
        </authorList>
    </citation>
    <scope>NUCLEOTIDE SEQUENCE</scope>
    <source>
        <strain evidence="3">M34</strain>
    </source>
</reference>
<sequence length="279" mass="30557">MGGETIVAVGQMCSTSSMEHNLSQVQILVSKAVAAGAKALFLPEASDWISHSGEETLTLVRSVEDSLYVCGLQKLAKENKLAITAGIHEPGEKGSGKVKNTAIWLSERGEIVERYQKLHMFDMELTNGPHAHEGDIIEEGMEIHPPFRTQVGIVGLLICFDLRFPEVPLSLKRQGAQIITYPSAFTVPTGKAHWEILLRARAIETQSYVIAAAQAGYHNDVRVSYGHSMVVSPWGEIVAEVGGDFNGPEIATASIDLSEVNRLRKEVPLKRRTDVYPEL</sequence>